<protein>
    <submittedName>
        <fullName evidence="1">Uncharacterized protein</fullName>
    </submittedName>
</protein>
<dbReference type="Proteomes" id="UP001163321">
    <property type="component" value="Chromosome 6"/>
</dbReference>
<sequence length="288" mass="32593">MHRCLAHVINVAAQAALKAFGKSSDDDSEDAEQSLNGQDEFEDDNEPSTPLSIAKLTNQPDGADLNIKTIFTRVKDLSKKVRGSVRQQEKFAAIVKYQQPEEAKKGISTLVGNNATRWNSTFKMFQRVLLLRQSLKDLTSKDEFKEYSMAEAEWDKLQQMCDFLSPLAVATDILCSQNTPSLNLVIPTFLIMISDVKAVSHRYDSRQLLPATQAIQKKLNKYWKNIAKQPAYIMATVLDPRFKLKYLEMNRTKLLKLSPSLFVEDAKREFCQEAKRFDLATNAASPPP</sequence>
<dbReference type="EMBL" id="CM047585">
    <property type="protein sequence ID" value="KAI9910118.1"/>
    <property type="molecule type" value="Genomic_DNA"/>
</dbReference>
<proteinExistence type="predicted"/>
<evidence type="ECO:0000313" key="1">
    <source>
        <dbReference type="EMBL" id="KAI9910118.1"/>
    </source>
</evidence>
<gene>
    <name evidence="1" type="ORF">PsorP6_010470</name>
</gene>
<name>A0ACC0VUC9_9STRA</name>
<comment type="caution">
    <text evidence="1">The sequence shown here is derived from an EMBL/GenBank/DDBJ whole genome shotgun (WGS) entry which is preliminary data.</text>
</comment>
<accession>A0ACC0VUC9</accession>
<reference evidence="1 2" key="1">
    <citation type="journal article" date="2022" name="bioRxiv">
        <title>The genome of the oomycete Peronosclerospora sorghi, a cosmopolitan pathogen of maize and sorghum, is inflated with dispersed pseudogenes.</title>
        <authorList>
            <person name="Fletcher K."/>
            <person name="Martin F."/>
            <person name="Isakeit T."/>
            <person name="Cavanaugh K."/>
            <person name="Magill C."/>
            <person name="Michelmore R."/>
        </authorList>
    </citation>
    <scope>NUCLEOTIDE SEQUENCE [LARGE SCALE GENOMIC DNA]</scope>
    <source>
        <strain evidence="1">P6</strain>
    </source>
</reference>
<organism evidence="1 2">
    <name type="scientific">Peronosclerospora sorghi</name>
    <dbReference type="NCBI Taxonomy" id="230839"/>
    <lineage>
        <taxon>Eukaryota</taxon>
        <taxon>Sar</taxon>
        <taxon>Stramenopiles</taxon>
        <taxon>Oomycota</taxon>
        <taxon>Peronosporomycetes</taxon>
        <taxon>Peronosporales</taxon>
        <taxon>Peronosporaceae</taxon>
        <taxon>Peronosclerospora</taxon>
    </lineage>
</organism>
<keyword evidence="2" id="KW-1185">Reference proteome</keyword>
<evidence type="ECO:0000313" key="2">
    <source>
        <dbReference type="Proteomes" id="UP001163321"/>
    </source>
</evidence>